<dbReference type="GO" id="GO:0006424">
    <property type="term" value="P:glutamyl-tRNA aminoacylation"/>
    <property type="evidence" value="ECO:0007669"/>
    <property type="project" value="TreeGrafter"/>
</dbReference>
<dbReference type="InterPro" id="IPR001412">
    <property type="entry name" value="aa-tRNA-synth_I_CS"/>
</dbReference>
<dbReference type="OrthoDB" id="9807503at2"/>
<evidence type="ECO:0000256" key="3">
    <source>
        <dbReference type="ARBA" id="ARBA00022741"/>
    </source>
</evidence>
<keyword evidence="4" id="KW-0862">Zinc</keyword>
<dbReference type="InterPro" id="IPR014729">
    <property type="entry name" value="Rossmann-like_a/b/a_fold"/>
</dbReference>
<dbReference type="PROSITE" id="PS00178">
    <property type="entry name" value="AA_TRNA_LIGASE_I"/>
    <property type="match status" value="1"/>
</dbReference>
<evidence type="ECO:0000313" key="10">
    <source>
        <dbReference type="Proteomes" id="UP000184510"/>
    </source>
</evidence>
<dbReference type="RefSeq" id="WP_143184285.1">
    <property type="nucleotide sequence ID" value="NZ_FQYR01000004.1"/>
</dbReference>
<keyword evidence="7" id="KW-0648">Protein biosynthesis</keyword>
<dbReference type="InterPro" id="IPR049940">
    <property type="entry name" value="GluQ/Sye"/>
</dbReference>
<dbReference type="EMBL" id="FQYR01000004">
    <property type="protein sequence ID" value="SHJ82335.1"/>
    <property type="molecule type" value="Genomic_DNA"/>
</dbReference>
<accession>A0A1M6MFT3</accession>
<dbReference type="AlphaFoldDB" id="A0A1M6MFT3"/>
<dbReference type="InParanoid" id="A0A1M6MFT3"/>
<keyword evidence="5 7" id="KW-0067">ATP-binding</keyword>
<dbReference type="PRINTS" id="PR00987">
    <property type="entry name" value="TRNASYNTHGLU"/>
</dbReference>
<evidence type="ECO:0000256" key="6">
    <source>
        <dbReference type="ARBA" id="ARBA00023146"/>
    </source>
</evidence>
<keyword evidence="6 7" id="KW-0030">Aminoacyl-tRNA synthetase</keyword>
<evidence type="ECO:0000256" key="1">
    <source>
        <dbReference type="ARBA" id="ARBA00022598"/>
    </source>
</evidence>
<gene>
    <name evidence="9" type="ORF">SAMN02745181_2719</name>
</gene>
<dbReference type="Proteomes" id="UP000184510">
    <property type="component" value="Unassembled WGS sequence"/>
</dbReference>
<organism evidence="9 10">
    <name type="scientific">Rubritalea squalenifaciens DSM 18772</name>
    <dbReference type="NCBI Taxonomy" id="1123071"/>
    <lineage>
        <taxon>Bacteria</taxon>
        <taxon>Pseudomonadati</taxon>
        <taxon>Verrucomicrobiota</taxon>
        <taxon>Verrucomicrobiia</taxon>
        <taxon>Verrucomicrobiales</taxon>
        <taxon>Rubritaleaceae</taxon>
        <taxon>Rubritalea</taxon>
    </lineage>
</organism>
<evidence type="ECO:0000313" key="9">
    <source>
        <dbReference type="EMBL" id="SHJ82335.1"/>
    </source>
</evidence>
<evidence type="ECO:0000256" key="4">
    <source>
        <dbReference type="ARBA" id="ARBA00022833"/>
    </source>
</evidence>
<dbReference type="GO" id="GO:0004818">
    <property type="term" value="F:glutamate-tRNA ligase activity"/>
    <property type="evidence" value="ECO:0007669"/>
    <property type="project" value="TreeGrafter"/>
</dbReference>
<dbReference type="PANTHER" id="PTHR43311">
    <property type="entry name" value="GLUTAMATE--TRNA LIGASE"/>
    <property type="match status" value="1"/>
</dbReference>
<name>A0A1M6MFT3_9BACT</name>
<evidence type="ECO:0000256" key="7">
    <source>
        <dbReference type="RuleBase" id="RU363037"/>
    </source>
</evidence>
<dbReference type="GO" id="GO:0005829">
    <property type="term" value="C:cytosol"/>
    <property type="evidence" value="ECO:0007669"/>
    <property type="project" value="TreeGrafter"/>
</dbReference>
<proteinExistence type="inferred from homology"/>
<dbReference type="InterPro" id="IPR000924">
    <property type="entry name" value="Glu/Gln-tRNA-synth"/>
</dbReference>
<evidence type="ECO:0000256" key="2">
    <source>
        <dbReference type="ARBA" id="ARBA00022723"/>
    </source>
</evidence>
<dbReference type="PANTHER" id="PTHR43311:SF1">
    <property type="entry name" value="GLUTAMYL-Q TRNA(ASP) SYNTHETASE"/>
    <property type="match status" value="1"/>
</dbReference>
<dbReference type="Gene3D" id="3.40.50.620">
    <property type="entry name" value="HUPs"/>
    <property type="match status" value="1"/>
</dbReference>
<comment type="similarity">
    <text evidence="7">Belongs to the class-I aminoacyl-tRNA synthetase family.</text>
</comment>
<sequence>MPSATKPVVTRFAPSPTGHLHLGHLYAALIARDYAKDHGGKFLLRFEDIDITRVRPHFYDDIEEDLHWMGISWTGTPLRQTDRSSAYEQALETLKSLGVVYPCFCTRKDIERELQHLTRAPHGPEGPLYPGTCLKLSPDQASTRLSQGESPAWRFNASKASQLCGPLSFDDQNFGKIAVAPNLLGDTILARKDIGTSYHIAVVIDDAYQEISHVTRGKDLLASTHLHRMLQTLLKLPTPSYLHHDLIADAEGNRLAKRHQSLSIRSLREEGYSPEQVWVMLEKAPKI</sequence>
<evidence type="ECO:0000256" key="5">
    <source>
        <dbReference type="ARBA" id="ARBA00022840"/>
    </source>
</evidence>
<feature type="domain" description="Glutamyl/glutaminyl-tRNA synthetase class Ib catalytic" evidence="8">
    <location>
        <begin position="8"/>
        <end position="279"/>
    </location>
</feature>
<keyword evidence="3 7" id="KW-0547">Nucleotide-binding</keyword>
<reference evidence="9 10" key="1">
    <citation type="submission" date="2016-11" db="EMBL/GenBank/DDBJ databases">
        <authorList>
            <person name="Jaros S."/>
            <person name="Januszkiewicz K."/>
            <person name="Wedrychowicz H."/>
        </authorList>
    </citation>
    <scope>NUCLEOTIDE SEQUENCE [LARGE SCALE GENOMIC DNA]</scope>
    <source>
        <strain evidence="9 10">DSM 18772</strain>
    </source>
</reference>
<keyword evidence="1 7" id="KW-0436">Ligase</keyword>
<dbReference type="InterPro" id="IPR020058">
    <property type="entry name" value="Glu/Gln-tRNA-synth_Ib_cat-dom"/>
</dbReference>
<dbReference type="Pfam" id="PF00749">
    <property type="entry name" value="tRNA-synt_1c"/>
    <property type="match status" value="1"/>
</dbReference>
<keyword evidence="2" id="KW-0479">Metal-binding</keyword>
<dbReference type="NCBIfam" id="NF004315">
    <property type="entry name" value="PRK05710.1-4"/>
    <property type="match status" value="1"/>
</dbReference>
<dbReference type="GO" id="GO:0005524">
    <property type="term" value="F:ATP binding"/>
    <property type="evidence" value="ECO:0007669"/>
    <property type="project" value="UniProtKB-KW"/>
</dbReference>
<keyword evidence="10" id="KW-1185">Reference proteome</keyword>
<dbReference type="STRING" id="1123071.SAMN02745181_2719"/>
<protein>
    <submittedName>
        <fullName evidence="9">Glutamyl-Q tRNA(Asp) synthetase</fullName>
    </submittedName>
</protein>
<dbReference type="SUPFAM" id="SSF52374">
    <property type="entry name" value="Nucleotidylyl transferase"/>
    <property type="match status" value="1"/>
</dbReference>
<evidence type="ECO:0000259" key="8">
    <source>
        <dbReference type="Pfam" id="PF00749"/>
    </source>
</evidence>